<sequence>VLFFLLYTFFLPDFVVSNWKRRSRAMRPPKHNPTKPHCFLTQCTSNLEASCTNVPEETQYTWRPGQRALSTATSTAMQCLRPLRCLGVVITPFSDQFRNIQLVVTFLSHRCNSRTDLGEVKVESHASSETRPCQAALLLDTQLLYPGN</sequence>
<keyword evidence="3" id="KW-1185">Reference proteome</keyword>
<reference evidence="2" key="1">
    <citation type="submission" date="2025-08" db="UniProtKB">
        <authorList>
            <consortium name="Ensembl"/>
        </authorList>
    </citation>
    <scope>IDENTIFICATION</scope>
</reference>
<name>A0A673VZZ3_SALTR</name>
<reference evidence="2" key="2">
    <citation type="submission" date="2025-09" db="UniProtKB">
        <authorList>
            <consortium name="Ensembl"/>
        </authorList>
    </citation>
    <scope>IDENTIFICATION</scope>
</reference>
<dbReference type="AlphaFoldDB" id="A0A673VZZ3"/>
<proteinExistence type="predicted"/>
<evidence type="ECO:0000313" key="2">
    <source>
        <dbReference type="Ensembl" id="ENSSTUP00000002253.1"/>
    </source>
</evidence>
<protein>
    <submittedName>
        <fullName evidence="2">Uncharacterized protein</fullName>
    </submittedName>
</protein>
<feature type="chain" id="PRO_5025474821" evidence="1">
    <location>
        <begin position="18"/>
        <end position="148"/>
    </location>
</feature>
<organism evidence="2 3">
    <name type="scientific">Salmo trutta</name>
    <name type="common">Brown trout</name>
    <dbReference type="NCBI Taxonomy" id="8032"/>
    <lineage>
        <taxon>Eukaryota</taxon>
        <taxon>Metazoa</taxon>
        <taxon>Chordata</taxon>
        <taxon>Craniata</taxon>
        <taxon>Vertebrata</taxon>
        <taxon>Euteleostomi</taxon>
        <taxon>Actinopterygii</taxon>
        <taxon>Neopterygii</taxon>
        <taxon>Teleostei</taxon>
        <taxon>Protacanthopterygii</taxon>
        <taxon>Salmoniformes</taxon>
        <taxon>Salmonidae</taxon>
        <taxon>Salmoninae</taxon>
        <taxon>Salmo</taxon>
    </lineage>
</organism>
<evidence type="ECO:0000256" key="1">
    <source>
        <dbReference type="SAM" id="SignalP"/>
    </source>
</evidence>
<dbReference type="InParanoid" id="A0A673VZZ3"/>
<dbReference type="Proteomes" id="UP000472277">
    <property type="component" value="Chromosome 6"/>
</dbReference>
<keyword evidence="1" id="KW-0732">Signal</keyword>
<dbReference type="Ensembl" id="ENSSTUT00000002406.1">
    <property type="protein sequence ID" value="ENSSTUP00000002253.1"/>
    <property type="gene ID" value="ENSSTUG00000001148.1"/>
</dbReference>
<accession>A0A673VZZ3</accession>
<evidence type="ECO:0000313" key="3">
    <source>
        <dbReference type="Proteomes" id="UP000472277"/>
    </source>
</evidence>
<feature type="signal peptide" evidence="1">
    <location>
        <begin position="1"/>
        <end position="17"/>
    </location>
</feature>